<keyword evidence="1" id="KW-1133">Transmembrane helix</keyword>
<keyword evidence="3" id="KW-1185">Reference proteome</keyword>
<feature type="transmembrane region" description="Helical" evidence="1">
    <location>
        <begin position="6"/>
        <end position="29"/>
    </location>
</feature>
<dbReference type="Proteomes" id="UP000199495">
    <property type="component" value="Unassembled WGS sequence"/>
</dbReference>
<name>A0A1G7TJ81_9HYPH</name>
<evidence type="ECO:0000256" key="1">
    <source>
        <dbReference type="SAM" id="Phobius"/>
    </source>
</evidence>
<protein>
    <submittedName>
        <fullName evidence="2">Uncharacterized protein</fullName>
    </submittedName>
</protein>
<evidence type="ECO:0000313" key="3">
    <source>
        <dbReference type="Proteomes" id="UP000199495"/>
    </source>
</evidence>
<proteinExistence type="predicted"/>
<dbReference type="STRING" id="440168.SAMN04487974_102157"/>
<reference evidence="2 3" key="1">
    <citation type="submission" date="2016-10" db="EMBL/GenBank/DDBJ databases">
        <authorList>
            <person name="de Groot N.N."/>
        </authorList>
    </citation>
    <scope>NUCLEOTIDE SEQUENCE [LARGE SCALE GENOMIC DNA]</scope>
    <source>
        <strain evidence="2 3">CGMCC 1.10267</strain>
    </source>
</reference>
<keyword evidence="1" id="KW-0472">Membrane</keyword>
<keyword evidence="1" id="KW-0812">Transmembrane</keyword>
<gene>
    <name evidence="2" type="ORF">SAMN04487974_102157</name>
</gene>
<accession>A0A1G7TJ81</accession>
<dbReference type="AlphaFoldDB" id="A0A1G7TJ81"/>
<evidence type="ECO:0000313" key="2">
    <source>
        <dbReference type="EMBL" id="SDG35261.1"/>
    </source>
</evidence>
<sequence>MTLIIAWIAIYGFGLPAWLYLAAGVLWVVRTAFLLKIEANRK</sequence>
<organism evidence="2 3">
    <name type="scientific">Pelagibacterium luteolum</name>
    <dbReference type="NCBI Taxonomy" id="440168"/>
    <lineage>
        <taxon>Bacteria</taxon>
        <taxon>Pseudomonadati</taxon>
        <taxon>Pseudomonadota</taxon>
        <taxon>Alphaproteobacteria</taxon>
        <taxon>Hyphomicrobiales</taxon>
        <taxon>Devosiaceae</taxon>
        <taxon>Pelagibacterium</taxon>
    </lineage>
</organism>
<dbReference type="EMBL" id="FNCS01000002">
    <property type="protein sequence ID" value="SDG35261.1"/>
    <property type="molecule type" value="Genomic_DNA"/>
</dbReference>